<dbReference type="PANTHER" id="PTHR31776">
    <property type="entry name" value="ALPHA-L-ARABINOFURANOSIDASE 1"/>
    <property type="match status" value="1"/>
</dbReference>
<proteinExistence type="predicted"/>
<dbReference type="InterPro" id="IPR051563">
    <property type="entry name" value="Glycosyl_Hydrolase_51"/>
</dbReference>
<name>A0A8E2EAY5_9PEZI</name>
<gene>
    <name evidence="2" type="ORF">K432DRAFT_392881</name>
</gene>
<evidence type="ECO:0000313" key="2">
    <source>
        <dbReference type="EMBL" id="OCK80661.1"/>
    </source>
</evidence>
<dbReference type="SUPFAM" id="SSF51445">
    <property type="entry name" value="(Trans)glycosidases"/>
    <property type="match status" value="1"/>
</dbReference>
<dbReference type="AlphaFoldDB" id="A0A8E2EAY5"/>
<feature type="domain" description="Alpha-L-arabinofuranosidase 1 catalytic" evidence="1">
    <location>
        <begin position="28"/>
        <end position="232"/>
    </location>
</feature>
<protein>
    <submittedName>
        <fullName evidence="2">Glycoside hydrolase family 51 protein</fullName>
    </submittedName>
</protein>
<reference evidence="2 3" key="1">
    <citation type="journal article" date="2016" name="Nat. Commun.">
        <title>Ectomycorrhizal ecology is imprinted in the genome of the dominant symbiotic fungus Cenococcum geophilum.</title>
        <authorList>
            <consortium name="DOE Joint Genome Institute"/>
            <person name="Peter M."/>
            <person name="Kohler A."/>
            <person name="Ohm R.A."/>
            <person name="Kuo A."/>
            <person name="Krutzmann J."/>
            <person name="Morin E."/>
            <person name="Arend M."/>
            <person name="Barry K.W."/>
            <person name="Binder M."/>
            <person name="Choi C."/>
            <person name="Clum A."/>
            <person name="Copeland A."/>
            <person name="Grisel N."/>
            <person name="Haridas S."/>
            <person name="Kipfer T."/>
            <person name="LaButti K."/>
            <person name="Lindquist E."/>
            <person name="Lipzen A."/>
            <person name="Maire R."/>
            <person name="Meier B."/>
            <person name="Mihaltcheva S."/>
            <person name="Molinier V."/>
            <person name="Murat C."/>
            <person name="Poggeler S."/>
            <person name="Quandt C.A."/>
            <person name="Sperisen C."/>
            <person name="Tritt A."/>
            <person name="Tisserant E."/>
            <person name="Crous P.W."/>
            <person name="Henrissat B."/>
            <person name="Nehls U."/>
            <person name="Egli S."/>
            <person name="Spatafora J.W."/>
            <person name="Grigoriev I.V."/>
            <person name="Martin F.M."/>
        </authorList>
    </citation>
    <scope>NUCLEOTIDE SEQUENCE [LARGE SCALE GENOMIC DNA]</scope>
    <source>
        <strain evidence="2 3">CBS 459.81</strain>
    </source>
</reference>
<dbReference type="EMBL" id="KV744951">
    <property type="protein sequence ID" value="OCK80661.1"/>
    <property type="molecule type" value="Genomic_DNA"/>
</dbReference>
<dbReference type="Proteomes" id="UP000250266">
    <property type="component" value="Unassembled WGS sequence"/>
</dbReference>
<dbReference type="InterPro" id="IPR017853">
    <property type="entry name" value="GH"/>
</dbReference>
<evidence type="ECO:0000313" key="3">
    <source>
        <dbReference type="Proteomes" id="UP000250266"/>
    </source>
</evidence>
<evidence type="ECO:0000259" key="1">
    <source>
        <dbReference type="Pfam" id="PF22848"/>
    </source>
</evidence>
<organism evidence="2 3">
    <name type="scientific">Lepidopterella palustris CBS 459.81</name>
    <dbReference type="NCBI Taxonomy" id="1314670"/>
    <lineage>
        <taxon>Eukaryota</taxon>
        <taxon>Fungi</taxon>
        <taxon>Dikarya</taxon>
        <taxon>Ascomycota</taxon>
        <taxon>Pezizomycotina</taxon>
        <taxon>Dothideomycetes</taxon>
        <taxon>Pleosporomycetidae</taxon>
        <taxon>Mytilinidiales</taxon>
        <taxon>Argynnaceae</taxon>
        <taxon>Lepidopterella</taxon>
    </lineage>
</organism>
<accession>A0A8E2EAY5</accession>
<dbReference type="Gene3D" id="3.20.20.80">
    <property type="entry name" value="Glycosidases"/>
    <property type="match status" value="1"/>
</dbReference>
<dbReference type="GO" id="GO:0046556">
    <property type="term" value="F:alpha-L-arabinofuranosidase activity"/>
    <property type="evidence" value="ECO:0007669"/>
    <property type="project" value="TreeGrafter"/>
</dbReference>
<dbReference type="PANTHER" id="PTHR31776:SF0">
    <property type="entry name" value="ALPHA-L-ARABINOFURANOSIDASE 1"/>
    <property type="match status" value="1"/>
</dbReference>
<keyword evidence="2" id="KW-0378">Hydrolase</keyword>
<dbReference type="Pfam" id="PF22848">
    <property type="entry name" value="ASD1_dom"/>
    <property type="match status" value="1"/>
</dbReference>
<dbReference type="InterPro" id="IPR055235">
    <property type="entry name" value="ASD1_cat"/>
</dbReference>
<dbReference type="OrthoDB" id="406864at2759"/>
<sequence length="263" mass="29907">MLYHLRFFTTDGSLDFNLISLFPPTHKNRLNGYDTPYCWRWNEITGPLKDRPGRPRTWSYQNTDGSRKLSEIAPATLRSLSPTVSVFSGATCPISTKLSLLTFSNPRHMDRLQPLRPLHLQHFTTPYIQDTLNELEFILGPTAFTYGALSAPLRYPEPRSVKYVEVGNEYNLKDRGDSYQSYRFEAFYNAIKVVCPNMNAIASTVAFGFGKEVGRGFHEYTRPDSFVGRFGYFVHFKTGFETLASQYAVVQLNIPAGGDVGWN</sequence>
<keyword evidence="3" id="KW-1185">Reference proteome</keyword>